<keyword evidence="4 5" id="KW-0472">Membrane</keyword>
<keyword evidence="7" id="KW-1185">Reference proteome</keyword>
<feature type="transmembrane region" description="Helical" evidence="5">
    <location>
        <begin position="111"/>
        <end position="136"/>
    </location>
</feature>
<organism evidence="6 7">
    <name type="scientific">Steinernema hermaphroditum</name>
    <dbReference type="NCBI Taxonomy" id="289476"/>
    <lineage>
        <taxon>Eukaryota</taxon>
        <taxon>Metazoa</taxon>
        <taxon>Ecdysozoa</taxon>
        <taxon>Nematoda</taxon>
        <taxon>Chromadorea</taxon>
        <taxon>Rhabditida</taxon>
        <taxon>Tylenchina</taxon>
        <taxon>Panagrolaimomorpha</taxon>
        <taxon>Strongyloidoidea</taxon>
        <taxon>Steinernematidae</taxon>
        <taxon>Steinernema</taxon>
    </lineage>
</organism>
<dbReference type="SUPFAM" id="SSF81321">
    <property type="entry name" value="Family A G protein-coupled receptor-like"/>
    <property type="match status" value="1"/>
</dbReference>
<dbReference type="GO" id="GO:0016020">
    <property type="term" value="C:membrane"/>
    <property type="evidence" value="ECO:0007669"/>
    <property type="project" value="UniProtKB-SubCell"/>
</dbReference>
<protein>
    <recommendedName>
        <fullName evidence="8">G-protein coupled receptors family 1 profile domain-containing protein</fullName>
    </recommendedName>
</protein>
<evidence type="ECO:0000256" key="2">
    <source>
        <dbReference type="ARBA" id="ARBA00022692"/>
    </source>
</evidence>
<gene>
    <name evidence="6" type="ORF">QR680_008686</name>
</gene>
<comment type="subcellular location">
    <subcellularLocation>
        <location evidence="1">Membrane</location>
        <topology evidence="1">Multi-pass membrane protein</topology>
    </subcellularLocation>
</comment>
<name>A0AA39IHK6_9BILA</name>
<dbReference type="PANTHER" id="PTHR46561">
    <property type="entry name" value="SERPENTINE RECEPTOR, CLASS AB (CLASS A-LIKE)-RELATED"/>
    <property type="match status" value="1"/>
</dbReference>
<dbReference type="InterPro" id="IPR019408">
    <property type="entry name" value="7TM_GPCR_serpentine_rcpt_Srab"/>
</dbReference>
<keyword evidence="2 5" id="KW-0812">Transmembrane</keyword>
<feature type="transmembrane region" description="Helical" evidence="5">
    <location>
        <begin position="256"/>
        <end position="277"/>
    </location>
</feature>
<feature type="transmembrane region" description="Helical" evidence="5">
    <location>
        <begin position="197"/>
        <end position="223"/>
    </location>
</feature>
<keyword evidence="3 5" id="KW-1133">Transmembrane helix</keyword>
<evidence type="ECO:0000256" key="4">
    <source>
        <dbReference type="ARBA" id="ARBA00023136"/>
    </source>
</evidence>
<dbReference type="AlphaFoldDB" id="A0AA39IHK6"/>
<evidence type="ECO:0000313" key="7">
    <source>
        <dbReference type="Proteomes" id="UP001175271"/>
    </source>
</evidence>
<dbReference type="Gene3D" id="1.20.1070.10">
    <property type="entry name" value="Rhodopsin 7-helix transmembrane proteins"/>
    <property type="match status" value="1"/>
</dbReference>
<evidence type="ECO:0000256" key="1">
    <source>
        <dbReference type="ARBA" id="ARBA00004141"/>
    </source>
</evidence>
<evidence type="ECO:0000256" key="3">
    <source>
        <dbReference type="ARBA" id="ARBA00022989"/>
    </source>
</evidence>
<evidence type="ECO:0008006" key="8">
    <source>
        <dbReference type="Google" id="ProtNLM"/>
    </source>
</evidence>
<evidence type="ECO:0000313" key="6">
    <source>
        <dbReference type="EMBL" id="KAK0424478.1"/>
    </source>
</evidence>
<dbReference type="Proteomes" id="UP001175271">
    <property type="component" value="Unassembled WGS sequence"/>
</dbReference>
<dbReference type="PANTHER" id="PTHR46561:SF11">
    <property type="entry name" value="SERPENTINE RECEPTOR CLASS ALPHA_BETA-14"/>
    <property type="match status" value="1"/>
</dbReference>
<feature type="transmembrane region" description="Helical" evidence="5">
    <location>
        <begin position="297"/>
        <end position="315"/>
    </location>
</feature>
<dbReference type="EMBL" id="JAUCMV010000001">
    <property type="protein sequence ID" value="KAK0424478.1"/>
    <property type="molecule type" value="Genomic_DNA"/>
</dbReference>
<feature type="transmembrane region" description="Helical" evidence="5">
    <location>
        <begin position="36"/>
        <end position="57"/>
    </location>
</feature>
<reference evidence="6" key="1">
    <citation type="submission" date="2023-06" db="EMBL/GenBank/DDBJ databases">
        <title>Genomic analysis of the entomopathogenic nematode Steinernema hermaphroditum.</title>
        <authorList>
            <person name="Schwarz E.M."/>
            <person name="Heppert J.K."/>
            <person name="Baniya A."/>
            <person name="Schwartz H.T."/>
            <person name="Tan C.-H."/>
            <person name="Antoshechkin I."/>
            <person name="Sternberg P.W."/>
            <person name="Goodrich-Blair H."/>
            <person name="Dillman A.R."/>
        </authorList>
    </citation>
    <scope>NUCLEOTIDE SEQUENCE</scope>
    <source>
        <strain evidence="6">PS9179</strain>
        <tissue evidence="6">Whole animal</tissue>
    </source>
</reference>
<proteinExistence type="predicted"/>
<accession>A0AA39IHK6</accession>
<feature type="transmembrane region" description="Helical" evidence="5">
    <location>
        <begin position="157"/>
        <end position="177"/>
    </location>
</feature>
<comment type="caution">
    <text evidence="6">The sequence shown here is derived from an EMBL/GenBank/DDBJ whole genome shotgun (WGS) entry which is preliminary data.</text>
</comment>
<feature type="transmembrane region" description="Helical" evidence="5">
    <location>
        <begin position="69"/>
        <end position="91"/>
    </location>
</feature>
<evidence type="ECO:0000256" key="5">
    <source>
        <dbReference type="SAM" id="Phobius"/>
    </source>
</evidence>
<dbReference type="InterPro" id="IPR053286">
    <property type="entry name" value="Nematode_rcpt-like_srab"/>
</dbReference>
<sequence>MSLAPHWLSRDGYSFTSESCQVAKELADSFDLRVTLVLRITLFLVGSLLFAAFLYANNSLTLYHANARLLFKFNYLWVFMQSLTYIALHIYDLVRFSQEHSDPCDYLIPAWLSVLMRALPNIATYGQCWSMFALALERSVATYASVPYEQNSSITMGWFMVAAQVVMPLIWIYVLVADYNWNELKITCTVSSTKTNGLFQVLTAVLAAVEVFTIVLLCTLFIINKYLQYESNRTLNAPNKLGHKFQLMENIRAIRLLFPINIVHFLCFAGTMIAQPLNNKLSFNLSPRDYSIRIETLNFLPIYCVLMPVVLWYVCRKYSEYRRGPNPKACSISDCPQVRQKETEIYFRQFDKAINQPNKRDSFIGQCSIS</sequence>
<dbReference type="Pfam" id="PF10292">
    <property type="entry name" value="7TM_GPCR_Srab"/>
    <property type="match status" value="1"/>
</dbReference>